<dbReference type="SUPFAM" id="SSF54001">
    <property type="entry name" value="Cysteine proteinases"/>
    <property type="match status" value="1"/>
</dbReference>
<protein>
    <recommendedName>
        <fullName evidence="7">NlpC/P60 domain-containing protein</fullName>
    </recommendedName>
</protein>
<dbReference type="PANTHER" id="PTHR47359">
    <property type="entry name" value="PEPTIDOGLYCAN DL-ENDOPEPTIDASE CWLO"/>
    <property type="match status" value="1"/>
</dbReference>
<dbReference type="InterPro" id="IPR036366">
    <property type="entry name" value="PGBDSf"/>
</dbReference>
<dbReference type="Gene3D" id="3.90.1720.10">
    <property type="entry name" value="endopeptidase domain like (from Nostoc punctiforme)"/>
    <property type="match status" value="1"/>
</dbReference>
<dbReference type="eggNOG" id="COG0791">
    <property type="taxonomic scope" value="Bacteria"/>
</dbReference>
<evidence type="ECO:0000256" key="6">
    <source>
        <dbReference type="SAM" id="SignalP"/>
    </source>
</evidence>
<feature type="region of interest" description="Disordered" evidence="5">
    <location>
        <begin position="53"/>
        <end position="111"/>
    </location>
</feature>
<dbReference type="Pfam" id="PF01471">
    <property type="entry name" value="PG_binding_1"/>
    <property type="match status" value="1"/>
</dbReference>
<dbReference type="InterPro" id="IPR002477">
    <property type="entry name" value="Peptidoglycan-bd-like"/>
</dbReference>
<accession>A0A0R1SIN1</accession>
<dbReference type="STRING" id="1423815.FC27_GL001971"/>
<dbReference type="InterPro" id="IPR038765">
    <property type="entry name" value="Papain-like_cys_pep_sf"/>
</dbReference>
<dbReference type="PATRIC" id="fig|1423815.3.peg.2022"/>
<comment type="similarity">
    <text evidence="1">Belongs to the peptidase C40 family.</text>
</comment>
<evidence type="ECO:0000313" key="9">
    <source>
        <dbReference type="Proteomes" id="UP000051647"/>
    </source>
</evidence>
<dbReference type="InterPro" id="IPR051794">
    <property type="entry name" value="PG_Endopeptidase_C40"/>
</dbReference>
<feature type="compositionally biased region" description="Low complexity" evidence="5">
    <location>
        <begin position="84"/>
        <end position="103"/>
    </location>
</feature>
<keyword evidence="6" id="KW-0732">Signal</keyword>
<evidence type="ECO:0000313" key="8">
    <source>
        <dbReference type="EMBL" id="KRL67380.1"/>
    </source>
</evidence>
<keyword evidence="3" id="KW-0378">Hydrolase</keyword>
<feature type="signal peptide" evidence="6">
    <location>
        <begin position="1"/>
        <end position="29"/>
    </location>
</feature>
<organism evidence="8 9">
    <name type="scientific">Companilactobacillus versmoldensis DSM 14857 = KCTC 3814</name>
    <dbReference type="NCBI Taxonomy" id="1423815"/>
    <lineage>
        <taxon>Bacteria</taxon>
        <taxon>Bacillati</taxon>
        <taxon>Bacillota</taxon>
        <taxon>Bacilli</taxon>
        <taxon>Lactobacillales</taxon>
        <taxon>Lactobacillaceae</taxon>
        <taxon>Companilactobacillus</taxon>
    </lineage>
</organism>
<dbReference type="Pfam" id="PF00877">
    <property type="entry name" value="NLPC_P60"/>
    <property type="match status" value="1"/>
</dbReference>
<dbReference type="PROSITE" id="PS51935">
    <property type="entry name" value="NLPC_P60"/>
    <property type="match status" value="1"/>
</dbReference>
<sequence>MKTKYRYIILSNFILAGLSVGMMQNNAKADTTQADQSDQTAQVQATQVATQQATTDADISAQNTATTQAASETEDQWNPVQVNDPETTTPDTSTGSTGTTGSDVQVSQGEETPITNGLVTVGDSLAPLYDHNGTQLTVSLQANTGWYTDRQLAGQAGESYYRVSTDAYVSSSYATLSYGHDENGTVRVKGWGAKTYTRSNGGFADSGAANLGANTSWQYSKTDSETGLNYWQVGNNLWINSNDATTAPAYSNPAGYLQISNTQIQPDTSLASPGYNLYNGVEGIKVYLVRQYFGFSNSHTIYDGNVANAVRNFQSRNGLNPTGITDQATWEAMGFSSADWTGIDSYVAPLRTNENSTRSDHVEAMIAQAMEYRGQPWVSGAASSPAYGLDCSGLVTQAMYASGVSPLPVSAIQHAQPGHEWNSRDMWADWRMPHVSSADRQRGYLVFFTDPSTGIIWHVGILLDANTMIDSWPGVVGVSSIYAGKGNIAGFARVFA</sequence>
<dbReference type="AlphaFoldDB" id="A0A0R1SIN1"/>
<dbReference type="RefSeq" id="WP_010625245.1">
    <property type="nucleotide sequence ID" value="NZ_AZFA01000006.1"/>
</dbReference>
<dbReference type="OrthoDB" id="9813118at2"/>
<name>A0A0R1SIN1_9LACO</name>
<feature type="domain" description="NlpC/P60" evidence="7">
    <location>
        <begin position="359"/>
        <end position="496"/>
    </location>
</feature>
<feature type="compositionally biased region" description="Low complexity" evidence="5">
    <location>
        <begin position="53"/>
        <end position="71"/>
    </location>
</feature>
<keyword evidence="4" id="KW-0788">Thiol protease</keyword>
<dbReference type="InterPro" id="IPR036365">
    <property type="entry name" value="PGBD-like_sf"/>
</dbReference>
<dbReference type="SUPFAM" id="SSF47090">
    <property type="entry name" value="PGBD-like"/>
    <property type="match status" value="1"/>
</dbReference>
<evidence type="ECO:0000256" key="3">
    <source>
        <dbReference type="ARBA" id="ARBA00022801"/>
    </source>
</evidence>
<comment type="caution">
    <text evidence="8">The sequence shown here is derived from an EMBL/GenBank/DDBJ whole genome shotgun (WGS) entry which is preliminary data.</text>
</comment>
<dbReference type="PANTHER" id="PTHR47359:SF3">
    <property type="entry name" value="NLP_P60 DOMAIN-CONTAINING PROTEIN-RELATED"/>
    <property type="match status" value="1"/>
</dbReference>
<dbReference type="GO" id="GO:0008234">
    <property type="term" value="F:cysteine-type peptidase activity"/>
    <property type="evidence" value="ECO:0007669"/>
    <property type="project" value="UniProtKB-KW"/>
</dbReference>
<gene>
    <name evidence="8" type="ORF">FC27_GL001971</name>
</gene>
<dbReference type="Proteomes" id="UP000051647">
    <property type="component" value="Unassembled WGS sequence"/>
</dbReference>
<dbReference type="InterPro" id="IPR000064">
    <property type="entry name" value="NLP_P60_dom"/>
</dbReference>
<reference evidence="8 9" key="1">
    <citation type="journal article" date="2015" name="Genome Announc.">
        <title>Expanding the biotechnology potential of lactobacilli through comparative genomics of 213 strains and associated genera.</title>
        <authorList>
            <person name="Sun Z."/>
            <person name="Harris H.M."/>
            <person name="McCann A."/>
            <person name="Guo C."/>
            <person name="Argimon S."/>
            <person name="Zhang W."/>
            <person name="Yang X."/>
            <person name="Jeffery I.B."/>
            <person name="Cooney J.C."/>
            <person name="Kagawa T.F."/>
            <person name="Liu W."/>
            <person name="Song Y."/>
            <person name="Salvetti E."/>
            <person name="Wrobel A."/>
            <person name="Rasinkangas P."/>
            <person name="Parkhill J."/>
            <person name="Rea M.C."/>
            <person name="O'Sullivan O."/>
            <person name="Ritari J."/>
            <person name="Douillard F.P."/>
            <person name="Paul Ross R."/>
            <person name="Yang R."/>
            <person name="Briner A.E."/>
            <person name="Felis G.E."/>
            <person name="de Vos W.M."/>
            <person name="Barrangou R."/>
            <person name="Klaenhammer T.R."/>
            <person name="Caufield P.W."/>
            <person name="Cui Y."/>
            <person name="Zhang H."/>
            <person name="O'Toole P.W."/>
        </authorList>
    </citation>
    <scope>NUCLEOTIDE SEQUENCE [LARGE SCALE GENOMIC DNA]</scope>
    <source>
        <strain evidence="8 9">DSM 14857</strain>
    </source>
</reference>
<feature type="chain" id="PRO_5006410616" description="NlpC/P60 domain-containing protein" evidence="6">
    <location>
        <begin position="30"/>
        <end position="496"/>
    </location>
</feature>
<evidence type="ECO:0000256" key="5">
    <source>
        <dbReference type="SAM" id="MobiDB-lite"/>
    </source>
</evidence>
<evidence type="ECO:0000256" key="4">
    <source>
        <dbReference type="ARBA" id="ARBA00022807"/>
    </source>
</evidence>
<evidence type="ECO:0000256" key="2">
    <source>
        <dbReference type="ARBA" id="ARBA00022670"/>
    </source>
</evidence>
<dbReference type="Gene3D" id="1.10.101.10">
    <property type="entry name" value="PGBD-like superfamily/PGBD"/>
    <property type="match status" value="1"/>
</dbReference>
<keyword evidence="2" id="KW-0645">Protease</keyword>
<evidence type="ECO:0000256" key="1">
    <source>
        <dbReference type="ARBA" id="ARBA00007074"/>
    </source>
</evidence>
<evidence type="ECO:0000259" key="7">
    <source>
        <dbReference type="PROSITE" id="PS51935"/>
    </source>
</evidence>
<proteinExistence type="inferred from homology"/>
<dbReference type="GO" id="GO:0006508">
    <property type="term" value="P:proteolysis"/>
    <property type="evidence" value="ECO:0007669"/>
    <property type="project" value="UniProtKB-KW"/>
</dbReference>
<keyword evidence="9" id="KW-1185">Reference proteome</keyword>
<dbReference type="EMBL" id="AZFA01000006">
    <property type="protein sequence ID" value="KRL67380.1"/>
    <property type="molecule type" value="Genomic_DNA"/>
</dbReference>